<dbReference type="PANTHER" id="PTHR21366">
    <property type="entry name" value="GLYOXALASE FAMILY PROTEIN"/>
    <property type="match status" value="1"/>
</dbReference>
<evidence type="ECO:0000313" key="2">
    <source>
        <dbReference type="EMBL" id="MCW9712539.1"/>
    </source>
</evidence>
<evidence type="ECO:0000313" key="3">
    <source>
        <dbReference type="Proteomes" id="UP001207337"/>
    </source>
</evidence>
<organism evidence="2 3">
    <name type="scientific">Fodinibius salicampi</name>
    <dbReference type="NCBI Taxonomy" id="1920655"/>
    <lineage>
        <taxon>Bacteria</taxon>
        <taxon>Pseudomonadati</taxon>
        <taxon>Balneolota</taxon>
        <taxon>Balneolia</taxon>
        <taxon>Balneolales</taxon>
        <taxon>Balneolaceae</taxon>
        <taxon>Fodinibius</taxon>
    </lineage>
</organism>
<gene>
    <name evidence="2" type="ORF">LQ318_06460</name>
</gene>
<dbReference type="Gene3D" id="3.10.180.10">
    <property type="entry name" value="2,3-Dihydroxybiphenyl 1,2-Dioxygenase, domain 1"/>
    <property type="match status" value="1"/>
</dbReference>
<evidence type="ECO:0000259" key="1">
    <source>
        <dbReference type="PROSITE" id="PS51819"/>
    </source>
</evidence>
<dbReference type="InterPro" id="IPR037523">
    <property type="entry name" value="VOC_core"/>
</dbReference>
<dbReference type="SUPFAM" id="SSF54593">
    <property type="entry name" value="Glyoxalase/Bleomycin resistance protein/Dihydroxybiphenyl dioxygenase"/>
    <property type="match status" value="1"/>
</dbReference>
<dbReference type="InterPro" id="IPR004360">
    <property type="entry name" value="Glyas_Fos-R_dOase_dom"/>
</dbReference>
<name>A0ABT3PXG9_9BACT</name>
<protein>
    <submittedName>
        <fullName evidence="2">VOC family protein</fullName>
    </submittedName>
</protein>
<reference evidence="2 3" key="1">
    <citation type="submission" date="2021-11" db="EMBL/GenBank/DDBJ databases">
        <title>Aliifidinibius sp. nov., a new bacterium isolated from saline soil.</title>
        <authorList>
            <person name="Galisteo C."/>
            <person name="De La Haba R."/>
            <person name="Sanchez-Porro C."/>
            <person name="Ventosa A."/>
        </authorList>
    </citation>
    <scope>NUCLEOTIDE SEQUENCE [LARGE SCALE GENOMIC DNA]</scope>
    <source>
        <strain evidence="2 3">KACC 190600</strain>
    </source>
</reference>
<dbReference type="InterPro" id="IPR050383">
    <property type="entry name" value="GlyoxalaseI/FosfomycinResist"/>
</dbReference>
<feature type="domain" description="VOC" evidence="1">
    <location>
        <begin position="16"/>
        <end position="136"/>
    </location>
</feature>
<dbReference type="InterPro" id="IPR029068">
    <property type="entry name" value="Glyas_Bleomycin-R_OHBP_Dase"/>
</dbReference>
<sequence>MAKPSDKKNSPSIKSNINHIAIAVTDLSESEAFYRDVLGLRQIPEPFKEGRHAWFDLGGAQLHVIKAADQRTSHNRSTHFCFSVEDLDAFIEKISAHGLVYSDSDGNEGEVNIRPDGIRQIFFTDPDGYWVEVNDEFEK</sequence>
<keyword evidence="3" id="KW-1185">Reference proteome</keyword>
<accession>A0ABT3PXG9</accession>
<dbReference type="Proteomes" id="UP001207337">
    <property type="component" value="Unassembled WGS sequence"/>
</dbReference>
<dbReference type="PROSITE" id="PS51819">
    <property type="entry name" value="VOC"/>
    <property type="match status" value="1"/>
</dbReference>
<proteinExistence type="predicted"/>
<dbReference type="RefSeq" id="WP_265788576.1">
    <property type="nucleotide sequence ID" value="NZ_BAABRS010000001.1"/>
</dbReference>
<dbReference type="PANTHER" id="PTHR21366:SF22">
    <property type="entry name" value="VOC DOMAIN-CONTAINING PROTEIN"/>
    <property type="match status" value="1"/>
</dbReference>
<comment type="caution">
    <text evidence="2">The sequence shown here is derived from an EMBL/GenBank/DDBJ whole genome shotgun (WGS) entry which is preliminary data.</text>
</comment>
<dbReference type="EMBL" id="JAJNDC010000001">
    <property type="protein sequence ID" value="MCW9712539.1"/>
    <property type="molecule type" value="Genomic_DNA"/>
</dbReference>
<dbReference type="Pfam" id="PF00903">
    <property type="entry name" value="Glyoxalase"/>
    <property type="match status" value="1"/>
</dbReference>